<evidence type="ECO:0000313" key="2">
    <source>
        <dbReference type="Proteomes" id="UP000649955"/>
    </source>
</evidence>
<organism evidence="1 2">
    <name type="scientific">Amycolatopsis bullii</name>
    <dbReference type="NCBI Taxonomy" id="941987"/>
    <lineage>
        <taxon>Bacteria</taxon>
        <taxon>Bacillati</taxon>
        <taxon>Actinomycetota</taxon>
        <taxon>Actinomycetes</taxon>
        <taxon>Pseudonocardiales</taxon>
        <taxon>Pseudonocardiaceae</taxon>
        <taxon>Amycolatopsis</taxon>
    </lineage>
</organism>
<protein>
    <submittedName>
        <fullName evidence="1">Uncharacterized protein</fullName>
    </submittedName>
</protein>
<sequence length="76" mass="7154">MHGGAGGGVVVVGTGVADVVVGGTGSAIGLGVVARGAEQAAVTSAAPTRVTTVLRIRCPLADGTCRGSVRVNGPEG</sequence>
<name>A0ABQ3K2R3_9PSEU</name>
<accession>A0ABQ3K2R3</accession>
<reference evidence="2" key="1">
    <citation type="journal article" date="2019" name="Int. J. Syst. Evol. Microbiol.">
        <title>The Global Catalogue of Microorganisms (GCM) 10K type strain sequencing project: providing services to taxonomists for standard genome sequencing and annotation.</title>
        <authorList>
            <consortium name="The Broad Institute Genomics Platform"/>
            <consortium name="The Broad Institute Genome Sequencing Center for Infectious Disease"/>
            <person name="Wu L."/>
            <person name="Ma J."/>
        </authorList>
    </citation>
    <scope>NUCLEOTIDE SEQUENCE [LARGE SCALE GENOMIC DNA]</scope>
    <source>
        <strain evidence="2">CGMCC 4.7680</strain>
    </source>
</reference>
<keyword evidence="2" id="KW-1185">Reference proteome</keyword>
<dbReference type="EMBL" id="BNAW01000002">
    <property type="protein sequence ID" value="GHF95034.1"/>
    <property type="molecule type" value="Genomic_DNA"/>
</dbReference>
<dbReference type="Proteomes" id="UP000649955">
    <property type="component" value="Unassembled WGS sequence"/>
</dbReference>
<comment type="caution">
    <text evidence="1">The sequence shown here is derived from an EMBL/GenBank/DDBJ whole genome shotgun (WGS) entry which is preliminary data.</text>
</comment>
<proteinExistence type="predicted"/>
<gene>
    <name evidence="1" type="ORF">GCM10017567_06950</name>
</gene>
<evidence type="ECO:0000313" key="1">
    <source>
        <dbReference type="EMBL" id="GHF95034.1"/>
    </source>
</evidence>